<protein>
    <submittedName>
        <fullName evidence="1">Putative tail protein</fullName>
    </submittedName>
</protein>
<proteinExistence type="predicted"/>
<reference evidence="1" key="1">
    <citation type="submission" date="2020-03" db="EMBL/GenBank/DDBJ databases">
        <title>The deep terrestrial virosphere.</title>
        <authorList>
            <person name="Holmfeldt K."/>
            <person name="Nilsson E."/>
            <person name="Simone D."/>
            <person name="Lopez-Fernandez M."/>
            <person name="Wu X."/>
            <person name="de Brujin I."/>
            <person name="Lundin D."/>
            <person name="Andersson A."/>
            <person name="Bertilsson S."/>
            <person name="Dopson M."/>
        </authorList>
    </citation>
    <scope>NUCLEOTIDE SEQUENCE</scope>
    <source>
        <strain evidence="2">MM415A00434</strain>
        <strain evidence="1">MM415B00370</strain>
    </source>
</reference>
<sequence length="132" mass="14078">MSLSTVRSALETRLETITDLNVYKQVPDALGKLPAAIVSLESADYELALTKPAVMWRFRVLLLVGDRDSEAAYSTLDGYVSRTGDTSILAAIEGGSVGDFVTVRRAENVGGISYRGAAFVGAEFIVDVVDSS</sequence>
<accession>A0A6M3J7X1</accession>
<evidence type="ECO:0000313" key="2">
    <source>
        <dbReference type="EMBL" id="QJA82271.1"/>
    </source>
</evidence>
<dbReference type="EMBL" id="MT141546">
    <property type="protein sequence ID" value="QJA65923.1"/>
    <property type="molecule type" value="Genomic_DNA"/>
</dbReference>
<evidence type="ECO:0000313" key="1">
    <source>
        <dbReference type="EMBL" id="QJA65923.1"/>
    </source>
</evidence>
<organism evidence="1">
    <name type="scientific">viral metagenome</name>
    <dbReference type="NCBI Taxonomy" id="1070528"/>
    <lineage>
        <taxon>unclassified sequences</taxon>
        <taxon>metagenomes</taxon>
        <taxon>organismal metagenomes</taxon>
    </lineage>
</organism>
<dbReference type="AlphaFoldDB" id="A0A6M3J7X1"/>
<dbReference type="EMBL" id="MT142483">
    <property type="protein sequence ID" value="QJA82271.1"/>
    <property type="molecule type" value="Genomic_DNA"/>
</dbReference>
<name>A0A6M3J7X1_9ZZZZ</name>
<gene>
    <name evidence="2" type="ORF">MM415A00434_0046</name>
    <name evidence="1" type="ORF">MM415B00370_0041</name>
</gene>